<keyword evidence="4" id="KW-1185">Reference proteome</keyword>
<feature type="domain" description="Tyr recombinase" evidence="2">
    <location>
        <begin position="71"/>
        <end position="242"/>
    </location>
</feature>
<sequence>MEVKNFCQCDIDNFSDFLIIDEEFAMNTHAKTMMDLLQIIKYAVKLKKMPAAKLVELEFDTRREETDSIYLTEDEIVHLLEIKDFDDPVHELVRDVFVVGCFTARRFSDYSTIDPSAIRNNRLEFVQKKTGGKVTIPIHSVVNTILNKYDNALPKVPKNNEFNRIIKLVGEKLSCLHIPFTKQVTYGRELKGLVDMKFNYLQTHTARRSFCSNEYLKGTDPLIIMSISGHRSHKSFMRYIKVSGDQFADKLEKIWEERGV</sequence>
<dbReference type="InterPro" id="IPR013762">
    <property type="entry name" value="Integrase-like_cat_sf"/>
</dbReference>
<dbReference type="InterPro" id="IPR011010">
    <property type="entry name" value="DNA_brk_join_enz"/>
</dbReference>
<proteinExistence type="predicted"/>
<dbReference type="Proteomes" id="UP000293583">
    <property type="component" value="Unassembled WGS sequence"/>
</dbReference>
<dbReference type="GO" id="GO:0015074">
    <property type="term" value="P:DNA integration"/>
    <property type="evidence" value="ECO:0007669"/>
    <property type="project" value="InterPro"/>
</dbReference>
<dbReference type="RefSeq" id="WP_130922254.1">
    <property type="nucleotide sequence ID" value="NZ_SEWY01000001.1"/>
</dbReference>
<dbReference type="Gene3D" id="1.10.443.10">
    <property type="entry name" value="Intergrase catalytic core"/>
    <property type="match status" value="1"/>
</dbReference>
<dbReference type="GO" id="GO:0006310">
    <property type="term" value="P:DNA recombination"/>
    <property type="evidence" value="ECO:0007669"/>
    <property type="project" value="UniProtKB-KW"/>
</dbReference>
<gene>
    <name evidence="3" type="ORF">EWU20_00305</name>
</gene>
<accession>A0A4Q9BG89</accession>
<evidence type="ECO:0000313" key="4">
    <source>
        <dbReference type="Proteomes" id="UP000293583"/>
    </source>
</evidence>
<dbReference type="InterPro" id="IPR002104">
    <property type="entry name" value="Integrase_catalytic"/>
</dbReference>
<dbReference type="Pfam" id="PF00589">
    <property type="entry name" value="Phage_integrase"/>
    <property type="match status" value="1"/>
</dbReference>
<organism evidence="3 4">
    <name type="scientific">Aquirufa antheringensis</name>
    <dbReference type="NCBI Taxonomy" id="2516559"/>
    <lineage>
        <taxon>Bacteria</taxon>
        <taxon>Pseudomonadati</taxon>
        <taxon>Bacteroidota</taxon>
        <taxon>Cytophagia</taxon>
        <taxon>Cytophagales</taxon>
        <taxon>Flectobacillaceae</taxon>
        <taxon>Aquirufa</taxon>
    </lineage>
</organism>
<keyword evidence="1" id="KW-0233">DNA recombination</keyword>
<comment type="caution">
    <text evidence="3">The sequence shown here is derived from an EMBL/GenBank/DDBJ whole genome shotgun (WGS) entry which is preliminary data.</text>
</comment>
<dbReference type="EMBL" id="SEWY01000001">
    <property type="protein sequence ID" value="TBH75046.1"/>
    <property type="molecule type" value="Genomic_DNA"/>
</dbReference>
<dbReference type="SUPFAM" id="SSF56349">
    <property type="entry name" value="DNA breaking-rejoining enzymes"/>
    <property type="match status" value="1"/>
</dbReference>
<evidence type="ECO:0000256" key="1">
    <source>
        <dbReference type="ARBA" id="ARBA00023172"/>
    </source>
</evidence>
<dbReference type="AlphaFoldDB" id="A0A4Q9BG89"/>
<reference evidence="3 4" key="1">
    <citation type="submission" date="2019-02" db="EMBL/GenBank/DDBJ databases">
        <title>Genome of a new Bacteroidetes strain.</title>
        <authorList>
            <person name="Pitt A."/>
        </authorList>
    </citation>
    <scope>NUCLEOTIDE SEQUENCE [LARGE SCALE GENOMIC DNA]</scope>
    <source>
        <strain evidence="3 4">103A-SOEBACH</strain>
    </source>
</reference>
<dbReference type="GO" id="GO:0003677">
    <property type="term" value="F:DNA binding"/>
    <property type="evidence" value="ECO:0007669"/>
    <property type="project" value="InterPro"/>
</dbReference>
<evidence type="ECO:0000313" key="3">
    <source>
        <dbReference type="EMBL" id="TBH75046.1"/>
    </source>
</evidence>
<evidence type="ECO:0000259" key="2">
    <source>
        <dbReference type="Pfam" id="PF00589"/>
    </source>
</evidence>
<name>A0A4Q9BG89_9BACT</name>
<dbReference type="OrthoDB" id="1493636at2"/>
<protein>
    <recommendedName>
        <fullName evidence="2">Tyr recombinase domain-containing protein</fullName>
    </recommendedName>
</protein>